<organism evidence="2 3">
    <name type="scientific">Linum trigynum</name>
    <dbReference type="NCBI Taxonomy" id="586398"/>
    <lineage>
        <taxon>Eukaryota</taxon>
        <taxon>Viridiplantae</taxon>
        <taxon>Streptophyta</taxon>
        <taxon>Embryophyta</taxon>
        <taxon>Tracheophyta</taxon>
        <taxon>Spermatophyta</taxon>
        <taxon>Magnoliopsida</taxon>
        <taxon>eudicotyledons</taxon>
        <taxon>Gunneridae</taxon>
        <taxon>Pentapetalae</taxon>
        <taxon>rosids</taxon>
        <taxon>fabids</taxon>
        <taxon>Malpighiales</taxon>
        <taxon>Linaceae</taxon>
        <taxon>Linum</taxon>
    </lineage>
</organism>
<sequence length="172" mass="18694">MEEMGATNLNVEMDRAASAAMEAGLQLEEGRSAQEMGRIPVAVETTLSLGPTQAITPAHLSVQEGSYEIAEYQHVQDEREGEMGRKQKKMKGMGLVGGNRSIGDLREGEAMFDGPDGVFEMGGPGEVSKRKNLKFKPVSHNTDKGNQSESEQEGRGKKKKAAVVRQKPPHQE</sequence>
<accession>A0AAV2EV37</accession>
<proteinExistence type="predicted"/>
<gene>
    <name evidence="2" type="ORF">LTRI10_LOCUS30750</name>
</gene>
<name>A0AAV2EV37_9ROSI</name>
<dbReference type="Proteomes" id="UP001497516">
    <property type="component" value="Chromosome 5"/>
</dbReference>
<evidence type="ECO:0000313" key="3">
    <source>
        <dbReference type="Proteomes" id="UP001497516"/>
    </source>
</evidence>
<dbReference type="AlphaFoldDB" id="A0AAV2EV37"/>
<keyword evidence="3" id="KW-1185">Reference proteome</keyword>
<dbReference type="EMBL" id="OZ034818">
    <property type="protein sequence ID" value="CAL1389931.1"/>
    <property type="molecule type" value="Genomic_DNA"/>
</dbReference>
<feature type="compositionally biased region" description="Basic and acidic residues" evidence="1">
    <location>
        <begin position="76"/>
        <end position="85"/>
    </location>
</feature>
<reference evidence="2 3" key="1">
    <citation type="submission" date="2024-04" db="EMBL/GenBank/DDBJ databases">
        <authorList>
            <person name="Fracassetti M."/>
        </authorList>
    </citation>
    <scope>NUCLEOTIDE SEQUENCE [LARGE SCALE GENOMIC DNA]</scope>
</reference>
<protein>
    <submittedName>
        <fullName evidence="2">Uncharacterized protein</fullName>
    </submittedName>
</protein>
<evidence type="ECO:0000256" key="1">
    <source>
        <dbReference type="SAM" id="MobiDB-lite"/>
    </source>
</evidence>
<evidence type="ECO:0000313" key="2">
    <source>
        <dbReference type="EMBL" id="CAL1389931.1"/>
    </source>
</evidence>
<feature type="region of interest" description="Disordered" evidence="1">
    <location>
        <begin position="76"/>
        <end position="172"/>
    </location>
</feature>